<dbReference type="PANTHER" id="PTHR30543:SF21">
    <property type="entry name" value="NAD(P)H-DEPENDENT FMN REDUCTASE LOT6"/>
    <property type="match status" value="1"/>
</dbReference>
<feature type="domain" description="NADPH-dependent FMN reductase-like" evidence="1">
    <location>
        <begin position="3"/>
        <end position="136"/>
    </location>
</feature>
<evidence type="ECO:0000259" key="1">
    <source>
        <dbReference type="Pfam" id="PF03358"/>
    </source>
</evidence>
<reference evidence="2 3" key="1">
    <citation type="journal article" date="2013" name="Lancet">
        <title>First case of E anophelis outbreak in an intensive-care unit.</title>
        <authorList>
            <person name="Teo J."/>
            <person name="Tan S.Y."/>
            <person name="Tay M."/>
            <person name="Ding Y."/>
            <person name="Kjelleberg S."/>
            <person name="Givskov M."/>
            <person name="Lin R.T."/>
            <person name="Yang L."/>
        </authorList>
    </citation>
    <scope>NUCLEOTIDE SEQUENCE [LARGE SCALE GENOMIC DNA]</scope>
    <source>
        <strain evidence="2 3">NUHP1</strain>
    </source>
</reference>
<sequence>MKPRILAITGSLRSDSSNQKIVKKLEELLHPDFTFSYFNGLTNLPYFIPDQAFENTPEKVRLFREEIQYADIVLICTPEYIFSIPGVLKNALEWFVATDIFNQKPVVLITASASGEKGQKELHLIMKTLGAKFSEESTLLIPGVKGRFNTDGQLTDPDTIKALQKLSENIKNLL</sequence>
<gene>
    <name evidence="2" type="ORF">BD94_4001</name>
</gene>
<dbReference type="GO" id="GO:0016491">
    <property type="term" value="F:oxidoreductase activity"/>
    <property type="evidence" value="ECO:0007669"/>
    <property type="project" value="InterPro"/>
</dbReference>
<name>A0A077EJH2_9FLAO</name>
<proteinExistence type="predicted"/>
<dbReference type="eggNOG" id="COG0431">
    <property type="taxonomic scope" value="Bacteria"/>
</dbReference>
<evidence type="ECO:0000313" key="3">
    <source>
        <dbReference type="Proteomes" id="UP000028933"/>
    </source>
</evidence>
<dbReference type="PANTHER" id="PTHR30543">
    <property type="entry name" value="CHROMATE REDUCTASE"/>
    <property type="match status" value="1"/>
</dbReference>
<dbReference type="STRING" id="1338011.BD94_4001"/>
<dbReference type="EMBL" id="CP007547">
    <property type="protein sequence ID" value="AIL47776.1"/>
    <property type="molecule type" value="Genomic_DNA"/>
</dbReference>
<dbReference type="InterPro" id="IPR050712">
    <property type="entry name" value="NAD(P)H-dep_reductase"/>
</dbReference>
<organism evidence="2 3">
    <name type="scientific">Elizabethkingia anophelis NUHP1</name>
    <dbReference type="NCBI Taxonomy" id="1338011"/>
    <lineage>
        <taxon>Bacteria</taxon>
        <taxon>Pseudomonadati</taxon>
        <taxon>Bacteroidota</taxon>
        <taxon>Flavobacteriia</taxon>
        <taxon>Flavobacteriales</taxon>
        <taxon>Weeksellaceae</taxon>
        <taxon>Elizabethkingia</taxon>
    </lineage>
</organism>
<accession>A0A077EJH2</accession>
<evidence type="ECO:0000313" key="2">
    <source>
        <dbReference type="EMBL" id="AIL47776.1"/>
    </source>
</evidence>
<dbReference type="SUPFAM" id="SSF52218">
    <property type="entry name" value="Flavoproteins"/>
    <property type="match status" value="1"/>
</dbReference>
<dbReference type="HOGENOM" id="CLU_055322_4_3_10"/>
<dbReference type="InterPro" id="IPR029039">
    <property type="entry name" value="Flavoprotein-like_sf"/>
</dbReference>
<dbReference type="GO" id="GO:0010181">
    <property type="term" value="F:FMN binding"/>
    <property type="evidence" value="ECO:0007669"/>
    <property type="project" value="TreeGrafter"/>
</dbReference>
<dbReference type="KEGG" id="eao:BD94_4001"/>
<dbReference type="AlphaFoldDB" id="A0A077EJH2"/>
<dbReference type="GO" id="GO:0005829">
    <property type="term" value="C:cytosol"/>
    <property type="evidence" value="ECO:0007669"/>
    <property type="project" value="TreeGrafter"/>
</dbReference>
<dbReference type="Pfam" id="PF03358">
    <property type="entry name" value="FMN_red"/>
    <property type="match status" value="1"/>
</dbReference>
<dbReference type="InterPro" id="IPR005025">
    <property type="entry name" value="FMN_Rdtase-like_dom"/>
</dbReference>
<dbReference type="Gene3D" id="3.40.50.360">
    <property type="match status" value="1"/>
</dbReference>
<protein>
    <submittedName>
        <fullName evidence="2">NADPH:quinone oxidoreductase</fullName>
    </submittedName>
</protein>
<dbReference type="Proteomes" id="UP000028933">
    <property type="component" value="Chromosome"/>
</dbReference>